<protein>
    <recommendedName>
        <fullName evidence="5">DUF917 domain-containing protein</fullName>
    </recommendedName>
</protein>
<comment type="caution">
    <text evidence="3">The sequence shown here is derived from an EMBL/GenBank/DDBJ whole genome shotgun (WGS) entry which is preliminary data.</text>
</comment>
<feature type="domain" description="S-Me-THD-like C-terminal" evidence="2">
    <location>
        <begin position="164"/>
        <end position="335"/>
    </location>
</feature>
<dbReference type="RefSeq" id="WP_179454300.1">
    <property type="nucleotide sequence ID" value="NZ_BAAAPX010000001.1"/>
</dbReference>
<dbReference type="Proteomes" id="UP000589620">
    <property type="component" value="Unassembled WGS sequence"/>
</dbReference>
<organism evidence="3 4">
    <name type="scientific">Leifsonia soli</name>
    <dbReference type="NCBI Taxonomy" id="582665"/>
    <lineage>
        <taxon>Bacteria</taxon>
        <taxon>Bacillati</taxon>
        <taxon>Actinomycetota</taxon>
        <taxon>Actinomycetes</taxon>
        <taxon>Micrococcales</taxon>
        <taxon>Microbacteriaceae</taxon>
        <taxon>Leifsonia</taxon>
    </lineage>
</organism>
<evidence type="ECO:0000259" key="1">
    <source>
        <dbReference type="Pfam" id="PF06032"/>
    </source>
</evidence>
<evidence type="ECO:0000313" key="3">
    <source>
        <dbReference type="EMBL" id="NYD72918.1"/>
    </source>
</evidence>
<evidence type="ECO:0008006" key="5">
    <source>
        <dbReference type="Google" id="ProtNLM"/>
    </source>
</evidence>
<dbReference type="AlphaFoldDB" id="A0A852SV22"/>
<dbReference type="InterPro" id="IPR048350">
    <property type="entry name" value="S-Me-THD-like_C"/>
</dbReference>
<dbReference type="InterPro" id="IPR010318">
    <property type="entry name" value="S-Me-THD_N"/>
</dbReference>
<dbReference type="EMBL" id="JACCBJ010000001">
    <property type="protein sequence ID" value="NYD72918.1"/>
    <property type="molecule type" value="Genomic_DNA"/>
</dbReference>
<evidence type="ECO:0000313" key="4">
    <source>
        <dbReference type="Proteomes" id="UP000589620"/>
    </source>
</evidence>
<sequence>MRTLGQESLPALARGFSLLGSGGGGATTMLELMVQDAPIWPIVLREPDAFDPATPCVAVAFAGSTYLLTERLPAADAFGPLLAAAERWTGVRASAVCGLEGSGMNGLSPLLLADRLDLVDADLMGRALPRLDQISLLVDAVPGVVAVCDTGGGVVVIDTARPADVESQVRAAIVQAGGAGAVLVAGFTVGDLVEHGVVGTAGRALRLGLGSADRTLAPSALAEAIDARLLATGRVSGVQASVEDPYVSAIQLDGDDGALLRLVARSELLAVVRDGLTTAASPEIIVALDSVSGDVLQVDEITLARNVIVLALAAPAWWTASPDRERHITPAGFGLRGLEVHA</sequence>
<accession>A0A852SV22</accession>
<dbReference type="SUPFAM" id="SSF160991">
    <property type="entry name" value="CV3147-like"/>
    <property type="match status" value="1"/>
</dbReference>
<gene>
    <name evidence="3" type="ORF">BJ963_000437</name>
</gene>
<name>A0A852SV22_9MICO</name>
<dbReference type="Pfam" id="PF20906">
    <property type="entry name" value="S-Me-THD_C"/>
    <property type="match status" value="1"/>
</dbReference>
<keyword evidence="4" id="KW-1185">Reference proteome</keyword>
<feature type="domain" description="S-Me-THD N-terminal" evidence="1">
    <location>
        <begin position="8"/>
        <end position="158"/>
    </location>
</feature>
<evidence type="ECO:0000259" key="2">
    <source>
        <dbReference type="Pfam" id="PF20906"/>
    </source>
</evidence>
<dbReference type="InterPro" id="IPR027479">
    <property type="entry name" value="S-Me-THD_N_sf"/>
</dbReference>
<dbReference type="Pfam" id="PF06032">
    <property type="entry name" value="S-Me-THD_N"/>
    <property type="match status" value="1"/>
</dbReference>
<proteinExistence type="predicted"/>
<reference evidence="3 4" key="1">
    <citation type="submission" date="2020-07" db="EMBL/GenBank/DDBJ databases">
        <title>Sequencing the genomes of 1000 actinobacteria strains.</title>
        <authorList>
            <person name="Klenk H.-P."/>
        </authorList>
    </citation>
    <scope>NUCLEOTIDE SEQUENCE [LARGE SCALE GENOMIC DNA]</scope>
    <source>
        <strain evidence="3 4">DSM 23871</strain>
    </source>
</reference>
<dbReference type="Gene3D" id="3.40.1610.10">
    <property type="entry name" value="CV3147-like domain"/>
    <property type="match status" value="1"/>
</dbReference>